<dbReference type="Proteomes" id="UP001549321">
    <property type="component" value="Unassembled WGS sequence"/>
</dbReference>
<organism evidence="1 2">
    <name type="scientific">Kaistia defluvii</name>
    <dbReference type="NCBI Taxonomy" id="410841"/>
    <lineage>
        <taxon>Bacteria</taxon>
        <taxon>Pseudomonadati</taxon>
        <taxon>Pseudomonadota</taxon>
        <taxon>Alphaproteobacteria</taxon>
        <taxon>Hyphomicrobiales</taxon>
        <taxon>Kaistiaceae</taxon>
        <taxon>Kaistia</taxon>
    </lineage>
</organism>
<reference evidence="1 2" key="1">
    <citation type="submission" date="2024-06" db="EMBL/GenBank/DDBJ databases">
        <title>Sorghum-associated microbial communities from plants grown in Nebraska, USA.</title>
        <authorList>
            <person name="Schachtman D."/>
        </authorList>
    </citation>
    <scope>NUCLEOTIDE SEQUENCE [LARGE SCALE GENOMIC DNA]</scope>
    <source>
        <strain evidence="1 2">3207</strain>
    </source>
</reference>
<keyword evidence="2" id="KW-1185">Reference proteome</keyword>
<gene>
    <name evidence="1" type="ORF">ABIE08_000325</name>
</gene>
<evidence type="ECO:0000313" key="2">
    <source>
        <dbReference type="Proteomes" id="UP001549321"/>
    </source>
</evidence>
<dbReference type="RefSeq" id="WP_354548225.1">
    <property type="nucleotide sequence ID" value="NZ_JBEPSM010000001.1"/>
</dbReference>
<protein>
    <submittedName>
        <fullName evidence="1">Uncharacterized protein</fullName>
    </submittedName>
</protein>
<sequence length="61" mass="6635">MMTIHGLFRALIDWAVAPEPVAHNANAVWDLTVRELADLPIGPEAVDAPQAFQPQPDSRCA</sequence>
<dbReference type="EMBL" id="JBEPSM010000001">
    <property type="protein sequence ID" value="MET4632412.1"/>
    <property type="molecule type" value="Genomic_DNA"/>
</dbReference>
<proteinExistence type="predicted"/>
<comment type="caution">
    <text evidence="1">The sequence shown here is derived from an EMBL/GenBank/DDBJ whole genome shotgun (WGS) entry which is preliminary data.</text>
</comment>
<accession>A0ABV2QTR2</accession>
<name>A0ABV2QTR2_9HYPH</name>
<evidence type="ECO:0000313" key="1">
    <source>
        <dbReference type="EMBL" id="MET4632412.1"/>
    </source>
</evidence>